<feature type="transmembrane region" description="Helical" evidence="1">
    <location>
        <begin position="53"/>
        <end position="73"/>
    </location>
</feature>
<dbReference type="EMBL" id="BAABAB010000025">
    <property type="protein sequence ID" value="GAA3629439.1"/>
    <property type="molecule type" value="Genomic_DNA"/>
</dbReference>
<dbReference type="RefSeq" id="WP_344806854.1">
    <property type="nucleotide sequence ID" value="NZ_BAABAB010000025.1"/>
</dbReference>
<feature type="transmembrane region" description="Helical" evidence="1">
    <location>
        <begin position="132"/>
        <end position="155"/>
    </location>
</feature>
<evidence type="ECO:0000256" key="1">
    <source>
        <dbReference type="SAM" id="Phobius"/>
    </source>
</evidence>
<feature type="transmembrane region" description="Helical" evidence="1">
    <location>
        <begin position="80"/>
        <end position="101"/>
    </location>
</feature>
<feature type="transmembrane region" description="Helical" evidence="1">
    <location>
        <begin position="28"/>
        <end position="47"/>
    </location>
</feature>
<reference evidence="3" key="1">
    <citation type="journal article" date="2019" name="Int. J. Syst. Evol. Microbiol.">
        <title>The Global Catalogue of Microorganisms (GCM) 10K type strain sequencing project: providing services to taxonomists for standard genome sequencing and annotation.</title>
        <authorList>
            <consortium name="The Broad Institute Genomics Platform"/>
            <consortium name="The Broad Institute Genome Sequencing Center for Infectious Disease"/>
            <person name="Wu L."/>
            <person name="Ma J."/>
        </authorList>
    </citation>
    <scope>NUCLEOTIDE SEQUENCE [LARGE SCALE GENOMIC DNA]</scope>
    <source>
        <strain evidence="3">JCM 16929</strain>
    </source>
</reference>
<sequence length="218" mass="22548">MTDIVVGIIAVLVGVLLCFRGYLAMRALISLWGAFVGFLLGAGLVAGLTGSGFLSAVLGWIVGIVVAILFGVLAYLSYQVAVVLGMAAIGFTVGTSIMAAFRVQWSWLTVLVGVAAGVLLAVIAIAGDLPAILLAVLTAVAGASVVVFGLMLIVGLLNAGAFTAGDVTAKLDTHWWWYAGYLVLVLAGIIAQGTHLSRAKASMRQQWYGAQYVPAPPR</sequence>
<keyword evidence="1" id="KW-0812">Transmembrane</keyword>
<feature type="transmembrane region" description="Helical" evidence="1">
    <location>
        <begin position="107"/>
        <end position="125"/>
    </location>
</feature>
<name>A0ABP7ACB1_9ACTN</name>
<evidence type="ECO:0008006" key="4">
    <source>
        <dbReference type="Google" id="ProtNLM"/>
    </source>
</evidence>
<protein>
    <recommendedName>
        <fullName evidence="4">DUF4203 domain-containing protein</fullName>
    </recommendedName>
</protein>
<keyword evidence="3" id="KW-1185">Reference proteome</keyword>
<evidence type="ECO:0000313" key="3">
    <source>
        <dbReference type="Proteomes" id="UP001501490"/>
    </source>
</evidence>
<keyword evidence="1" id="KW-1133">Transmembrane helix</keyword>
<evidence type="ECO:0000313" key="2">
    <source>
        <dbReference type="EMBL" id="GAA3629439.1"/>
    </source>
</evidence>
<feature type="transmembrane region" description="Helical" evidence="1">
    <location>
        <begin position="6"/>
        <end position="23"/>
    </location>
</feature>
<gene>
    <name evidence="2" type="ORF">GCM10022236_34660</name>
</gene>
<dbReference type="Proteomes" id="UP001501490">
    <property type="component" value="Unassembled WGS sequence"/>
</dbReference>
<feature type="transmembrane region" description="Helical" evidence="1">
    <location>
        <begin position="175"/>
        <end position="196"/>
    </location>
</feature>
<organism evidence="2 3">
    <name type="scientific">Microlunatus ginsengisoli</name>
    <dbReference type="NCBI Taxonomy" id="363863"/>
    <lineage>
        <taxon>Bacteria</taxon>
        <taxon>Bacillati</taxon>
        <taxon>Actinomycetota</taxon>
        <taxon>Actinomycetes</taxon>
        <taxon>Propionibacteriales</taxon>
        <taxon>Propionibacteriaceae</taxon>
        <taxon>Microlunatus</taxon>
    </lineage>
</organism>
<accession>A0ABP7ACB1</accession>
<keyword evidence="1" id="KW-0472">Membrane</keyword>
<proteinExistence type="predicted"/>
<comment type="caution">
    <text evidence="2">The sequence shown here is derived from an EMBL/GenBank/DDBJ whole genome shotgun (WGS) entry which is preliminary data.</text>
</comment>